<feature type="signal peptide" evidence="6">
    <location>
        <begin position="1"/>
        <end position="25"/>
    </location>
</feature>
<keyword evidence="3 6" id="KW-0732">Signal</keyword>
<dbReference type="PANTHER" id="PTHR30222">
    <property type="entry name" value="SPERMIDINE/PUTRESCINE-BINDING PERIPLASMIC PROTEIN"/>
    <property type="match status" value="1"/>
</dbReference>
<evidence type="ECO:0000256" key="3">
    <source>
        <dbReference type="ARBA" id="ARBA00022729"/>
    </source>
</evidence>
<sequence length="348" mass="39156">MKFKTLNKLATGLSVLFAVTFSVVAAEKVVVYNWTEYIPDGVLAEFTKETGIKVEYNTYESNEVMYSKLKLQNGKGYDIVIPSTYYISKMAKEGLLAKIDTAQLSNFTHLDPALLNKSYDPNNQHSVPYVWGSTGIGINTNEVDPKSIKSWKDLWDKKWQNSLLLTDDVREVFHMALRVNGHSSNSTSEAEIKQAYELLTKLMPNVLVFNSDAPREPYLAGDVNLGMIWNGEVIMAQEEDSAIEYIYPTEGAAIWVDSFAIPTGAENKSNAHKFINFMLRPDVAKRTVEYIGYATPNKAGIALLDQATQNNPTIFPSKRIVEQGEFQTDVGPAIEIYNKYWEMLKTSK</sequence>
<evidence type="ECO:0000256" key="6">
    <source>
        <dbReference type="SAM" id="SignalP"/>
    </source>
</evidence>
<comment type="subcellular location">
    <subcellularLocation>
        <location evidence="1 5">Periplasm</location>
    </subcellularLocation>
</comment>
<dbReference type="PANTHER" id="PTHR30222:SF17">
    <property type="entry name" value="SPERMIDINE_PUTRESCINE-BINDING PERIPLASMIC PROTEIN"/>
    <property type="match status" value="1"/>
</dbReference>
<dbReference type="InterPro" id="IPR001188">
    <property type="entry name" value="Sperm_putr-bd"/>
</dbReference>
<comment type="caution">
    <text evidence="7">The sequence shown here is derived from an EMBL/GenBank/DDBJ whole genome shotgun (WGS) entry which is preliminary data.</text>
</comment>
<protein>
    <recommendedName>
        <fullName evidence="5">Putrescine-binding periplasmic protein</fullName>
    </recommendedName>
</protein>
<keyword evidence="8" id="KW-1185">Reference proteome</keyword>
<dbReference type="PIRSF" id="PIRSF019574">
    <property type="entry name" value="Periplasmic_polyamine_BP"/>
    <property type="match status" value="1"/>
</dbReference>
<proteinExistence type="inferred from homology"/>
<evidence type="ECO:0000256" key="1">
    <source>
        <dbReference type="ARBA" id="ARBA00004418"/>
    </source>
</evidence>
<comment type="function">
    <text evidence="5">Required for the activity of the bacterial periplasmic transport system of putrescine.</text>
</comment>
<dbReference type="EMBL" id="JAWCUA010000001">
    <property type="protein sequence ID" value="MDU0111463.1"/>
    <property type="molecule type" value="Genomic_DNA"/>
</dbReference>
<keyword evidence="4 5" id="KW-0574">Periplasm</keyword>
<organism evidence="7 8">
    <name type="scientific">Psychrosphaera aquimarina</name>
    <dbReference type="NCBI Taxonomy" id="2044854"/>
    <lineage>
        <taxon>Bacteria</taxon>
        <taxon>Pseudomonadati</taxon>
        <taxon>Pseudomonadota</taxon>
        <taxon>Gammaproteobacteria</taxon>
        <taxon>Alteromonadales</taxon>
        <taxon>Pseudoalteromonadaceae</taxon>
        <taxon>Psychrosphaera</taxon>
    </lineage>
</organism>
<dbReference type="RefSeq" id="WP_216055501.1">
    <property type="nucleotide sequence ID" value="NZ_JAWCUA010000001.1"/>
</dbReference>
<evidence type="ECO:0000256" key="2">
    <source>
        <dbReference type="ARBA" id="ARBA00022448"/>
    </source>
</evidence>
<dbReference type="InterPro" id="IPR006059">
    <property type="entry name" value="SBP"/>
</dbReference>
<feature type="chain" id="PRO_5047179844" description="Putrescine-binding periplasmic protein" evidence="6">
    <location>
        <begin position="26"/>
        <end position="348"/>
    </location>
</feature>
<evidence type="ECO:0000313" key="7">
    <source>
        <dbReference type="EMBL" id="MDU0111463.1"/>
    </source>
</evidence>
<evidence type="ECO:0000256" key="4">
    <source>
        <dbReference type="ARBA" id="ARBA00022764"/>
    </source>
</evidence>
<comment type="similarity">
    <text evidence="5">Belongs to the bacterial solute-binding protein PotD/PotF family.</text>
</comment>
<evidence type="ECO:0000313" key="8">
    <source>
        <dbReference type="Proteomes" id="UP001257914"/>
    </source>
</evidence>
<accession>A0ABU3QVJ7</accession>
<evidence type="ECO:0000256" key="5">
    <source>
        <dbReference type="PIRNR" id="PIRNR019574"/>
    </source>
</evidence>
<keyword evidence="2 5" id="KW-0813">Transport</keyword>
<dbReference type="Proteomes" id="UP001257914">
    <property type="component" value="Unassembled WGS sequence"/>
</dbReference>
<reference evidence="7 8" key="1">
    <citation type="submission" date="2023-10" db="EMBL/GenBank/DDBJ databases">
        <title>Psychrosphaera aquimaarina strain SW33 isolated from seawater.</title>
        <authorList>
            <person name="Bayburt H."/>
            <person name="Kim J.M."/>
            <person name="Choi B.J."/>
            <person name="Jeon C.O."/>
        </authorList>
    </citation>
    <scope>NUCLEOTIDE SEQUENCE [LARGE SCALE GENOMIC DNA]</scope>
    <source>
        <strain evidence="7 8">KCTC 52743</strain>
    </source>
</reference>
<dbReference type="Pfam" id="PF13416">
    <property type="entry name" value="SBP_bac_8"/>
    <property type="match status" value="1"/>
</dbReference>
<name>A0ABU3QVJ7_9GAMM</name>
<gene>
    <name evidence="7" type="ORF">RT723_00200</name>
</gene>